<protein>
    <submittedName>
        <fullName evidence="1">Uncharacterized protein</fullName>
    </submittedName>
</protein>
<organism evidence="1 2">
    <name type="scientific">Cirrhinus molitorella</name>
    <name type="common">mud carp</name>
    <dbReference type="NCBI Taxonomy" id="172907"/>
    <lineage>
        <taxon>Eukaryota</taxon>
        <taxon>Metazoa</taxon>
        <taxon>Chordata</taxon>
        <taxon>Craniata</taxon>
        <taxon>Vertebrata</taxon>
        <taxon>Euteleostomi</taxon>
        <taxon>Actinopterygii</taxon>
        <taxon>Neopterygii</taxon>
        <taxon>Teleostei</taxon>
        <taxon>Ostariophysi</taxon>
        <taxon>Cypriniformes</taxon>
        <taxon>Cyprinidae</taxon>
        <taxon>Labeoninae</taxon>
        <taxon>Labeonini</taxon>
        <taxon>Cirrhinus</taxon>
    </lineage>
</organism>
<evidence type="ECO:0000313" key="2">
    <source>
        <dbReference type="Proteomes" id="UP001558613"/>
    </source>
</evidence>
<proteinExistence type="predicted"/>
<gene>
    <name evidence="1" type="ORF">QQF64_031471</name>
</gene>
<dbReference type="SUPFAM" id="SSF140996">
    <property type="entry name" value="Hermes dimerisation domain"/>
    <property type="match status" value="1"/>
</dbReference>
<dbReference type="Proteomes" id="UP001558613">
    <property type="component" value="Unassembled WGS sequence"/>
</dbReference>
<name>A0ABR3MX37_9TELE</name>
<evidence type="ECO:0000313" key="1">
    <source>
        <dbReference type="EMBL" id="KAL1269182.1"/>
    </source>
</evidence>
<dbReference type="EMBL" id="JAYMGO010000008">
    <property type="protein sequence ID" value="KAL1269182.1"/>
    <property type="molecule type" value="Genomic_DNA"/>
</dbReference>
<comment type="caution">
    <text evidence="1">The sequence shown here is derived from an EMBL/GenBank/DDBJ whole genome shotgun (WGS) entry which is preliminary data.</text>
</comment>
<sequence length="102" mass="11476">MEEHAAPVNTENVLVSKKLKNMVPIATVEKDGFKTLLKTTDPRYELPNRKYFASEILPQKYSEVRGKLSERLAKVAHFAPGPEWPSGEPGEFSTLYSALLRS</sequence>
<accession>A0ABR3MX37</accession>
<keyword evidence="2" id="KW-1185">Reference proteome</keyword>
<reference evidence="1 2" key="1">
    <citation type="submission" date="2023-09" db="EMBL/GenBank/DDBJ databases">
        <authorList>
            <person name="Wang M."/>
        </authorList>
    </citation>
    <scope>NUCLEOTIDE SEQUENCE [LARGE SCALE GENOMIC DNA]</scope>
    <source>
        <strain evidence="1">GT-2023</strain>
        <tissue evidence="1">Liver</tissue>
    </source>
</reference>